<reference evidence="2 3" key="1">
    <citation type="journal article" date="2017" name="Sci. Rep.">
        <title>Phage-host interactions in Streptococcus thermophilus: Genome analysis of phages isolated in Uruguay and ectopic spacer acquisition in CRISPR array.</title>
        <authorList>
            <person name="Achigar R."/>
            <person name="Magadan A.H."/>
            <person name="Tremblay D.M."/>
            <person name="Julia Pianzzola M."/>
            <person name="Moineau S."/>
        </authorList>
    </citation>
    <scope>NUCLEOTIDE SEQUENCE [LARGE SCALE GENOMIC DNA]</scope>
</reference>
<dbReference type="Proteomes" id="UP000222892">
    <property type="component" value="Segment"/>
</dbReference>
<name>A0A1S5PRV2_9CAUD</name>
<evidence type="ECO:0000259" key="1">
    <source>
        <dbReference type="Pfam" id="PF23792"/>
    </source>
</evidence>
<organism evidence="2 3">
    <name type="scientific">Streptococcus phage 53</name>
    <dbReference type="NCBI Taxonomy" id="1718280"/>
    <lineage>
        <taxon>Viruses</taxon>
        <taxon>Duplodnaviria</taxon>
        <taxon>Heunggongvirae</taxon>
        <taxon>Uroviricota</taxon>
        <taxon>Caudoviricetes</taxon>
        <taxon>Aliceevansviridae</taxon>
        <taxon>Moineauvirus</taxon>
        <taxon>Moineauvirus mv53</taxon>
    </lineage>
</organism>
<protein>
    <recommendedName>
        <fullName evidence="1">CD1375-like domain-containing protein</fullName>
    </recommendedName>
</protein>
<gene>
    <name evidence="2" type="ORF">sp53_19</name>
</gene>
<feature type="domain" description="CD1375-like" evidence="1">
    <location>
        <begin position="1"/>
        <end position="48"/>
    </location>
</feature>
<proteinExistence type="predicted"/>
<dbReference type="Pfam" id="PF23792">
    <property type="entry name" value="CD1375-like"/>
    <property type="match status" value="1"/>
</dbReference>
<accession>A0A1S5PRV2</accession>
<sequence length="48" mass="5579">MFAKLFAINIVNNNYTFKRVPKVLKPKVKELIADMVNDEELLAKLTQE</sequence>
<dbReference type="EMBL" id="KT717084">
    <property type="protein sequence ID" value="ALJ99601.1"/>
    <property type="molecule type" value="Genomic_DNA"/>
</dbReference>
<evidence type="ECO:0000313" key="2">
    <source>
        <dbReference type="EMBL" id="ALJ99601.1"/>
    </source>
</evidence>
<dbReference type="InterPro" id="IPR056265">
    <property type="entry name" value="CD1375-like_dom"/>
</dbReference>
<keyword evidence="3" id="KW-1185">Reference proteome</keyword>
<evidence type="ECO:0000313" key="3">
    <source>
        <dbReference type="Proteomes" id="UP000222892"/>
    </source>
</evidence>